<accession>A0A0M6WMM0</accession>
<dbReference type="Proteomes" id="UP000049472">
    <property type="component" value="Unassembled WGS sequence"/>
</dbReference>
<proteinExistence type="predicted"/>
<dbReference type="InterPro" id="IPR043740">
    <property type="entry name" value="DUF5685"/>
</dbReference>
<dbReference type="Pfam" id="PF18937">
    <property type="entry name" value="DUF5685"/>
    <property type="match status" value="1"/>
</dbReference>
<dbReference type="EMBL" id="CVRQ01000022">
    <property type="protein sequence ID" value="CRL38499.1"/>
    <property type="molecule type" value="Genomic_DNA"/>
</dbReference>
<dbReference type="RefSeq" id="WP_055061969.1">
    <property type="nucleotide sequence ID" value="NZ_CVRQ01000022.1"/>
</dbReference>
<evidence type="ECO:0000313" key="2">
    <source>
        <dbReference type="Proteomes" id="UP000049472"/>
    </source>
</evidence>
<evidence type="ECO:0000313" key="1">
    <source>
        <dbReference type="EMBL" id="CRL38499.1"/>
    </source>
</evidence>
<protein>
    <submittedName>
        <fullName evidence="1">Uncharacterized protein</fullName>
    </submittedName>
</protein>
<gene>
    <name evidence="1" type="ORF">T1815_18261</name>
</gene>
<sequence length="283" mass="33101">MFGYITVNKDTLSEENKKIYQSYYCGLCQTMKSQYGRRAQMALNYDMTFLIVLLTGLYEPDSVTRDGFVCSVHPTKKRTLRTNEITEYAAAMNILLAYYNLIDDWKDDKSLTKKTYAEMLKKDFEKAQKGYPIQAKAIEDYIARLAEYEKSNDTNIDAVAGLTGEMLGILFAWKQDEWQTDLKEFGCYMGKFIYIMDAYEDIGDDVKKKSYNPLIQLMHCCNNDQEKFDKSCRLMMTSMLSEAAKIFERLPILLHADIIRNVLYSGVWSKYEYIQMKKRKKHK</sequence>
<dbReference type="AlphaFoldDB" id="A0A0M6WMM0"/>
<reference evidence="2" key="1">
    <citation type="submission" date="2015-05" db="EMBL/GenBank/DDBJ databases">
        <authorList>
            <consortium name="Pathogen Informatics"/>
        </authorList>
    </citation>
    <scope>NUCLEOTIDE SEQUENCE [LARGE SCALE GENOMIC DNA]</scope>
    <source>
        <strain evidence="2">T1-815</strain>
    </source>
</reference>
<keyword evidence="2" id="KW-1185">Reference proteome</keyword>
<dbReference type="CDD" id="cd00385">
    <property type="entry name" value="Isoprenoid_Biosyn_C1"/>
    <property type="match status" value="1"/>
</dbReference>
<name>A0A0M6WMM0_9FIRM</name>
<organism evidence="1 2">
    <name type="scientific">Agathobacter rectalis</name>
    <dbReference type="NCBI Taxonomy" id="39491"/>
    <lineage>
        <taxon>Bacteria</taxon>
        <taxon>Bacillati</taxon>
        <taxon>Bacillota</taxon>
        <taxon>Clostridia</taxon>
        <taxon>Lachnospirales</taxon>
        <taxon>Lachnospiraceae</taxon>
        <taxon>Agathobacter</taxon>
    </lineage>
</organism>